<protein>
    <submittedName>
        <fullName evidence="2">TIR-like protein DUF1863</fullName>
    </submittedName>
</protein>
<evidence type="ECO:0000313" key="2">
    <source>
        <dbReference type="EMBL" id="REE91565.1"/>
    </source>
</evidence>
<dbReference type="SUPFAM" id="SSF52206">
    <property type="entry name" value="Hypothetical protein MTH538"/>
    <property type="match status" value="1"/>
</dbReference>
<dbReference type="InterPro" id="IPR036490">
    <property type="entry name" value="ThsB_TIR-like_sf"/>
</dbReference>
<sequence length="137" mass="15873">MGVQQCTLKLYISRSWQFNNAFEQLERLLSGHCINHDITYQMAPSPAYKGRQRFELIKEKISGCDAVLILCGVYRGYSDWISKEIVACKQDRHIPIIAIDRYNDRNKSPLVIRHANRIVKWNAELILSAIRELADPI</sequence>
<dbReference type="Pfam" id="PF08937">
    <property type="entry name" value="ThsB_TIR"/>
    <property type="match status" value="1"/>
</dbReference>
<evidence type="ECO:0000313" key="3">
    <source>
        <dbReference type="Proteomes" id="UP000256304"/>
    </source>
</evidence>
<dbReference type="Gene3D" id="3.40.50.9200">
    <property type="entry name" value="Hypothetical protein MTH538"/>
    <property type="match status" value="1"/>
</dbReference>
<proteinExistence type="predicted"/>
<reference evidence="2 3" key="1">
    <citation type="submission" date="2018-08" db="EMBL/GenBank/DDBJ databases">
        <title>Genomic Encyclopedia of Type Strains, Phase III (KMG-III): the genomes of soil and plant-associated and newly described type strains.</title>
        <authorList>
            <person name="Whitman W."/>
        </authorList>
    </citation>
    <scope>NUCLEOTIDE SEQUENCE [LARGE SCALE GENOMIC DNA]</scope>
    <source>
        <strain evidence="2 3">CGMCC 1.10966</strain>
    </source>
</reference>
<organism evidence="2 3">
    <name type="scientific">Paenibacillus taihuensis</name>
    <dbReference type="NCBI Taxonomy" id="1156355"/>
    <lineage>
        <taxon>Bacteria</taxon>
        <taxon>Bacillati</taxon>
        <taxon>Bacillota</taxon>
        <taxon>Bacilli</taxon>
        <taxon>Bacillales</taxon>
        <taxon>Paenibacillaceae</taxon>
        <taxon>Paenibacillus</taxon>
    </lineage>
</organism>
<comment type="caution">
    <text evidence="2">The sequence shown here is derived from an EMBL/GenBank/DDBJ whole genome shotgun (WGS) entry which is preliminary data.</text>
</comment>
<name>A0A3D9SH04_9BACL</name>
<dbReference type="RefSeq" id="WP_181909404.1">
    <property type="nucleotide sequence ID" value="NZ_QTTN01000004.1"/>
</dbReference>
<keyword evidence="3" id="KW-1185">Reference proteome</keyword>
<dbReference type="Proteomes" id="UP000256304">
    <property type="component" value="Unassembled WGS sequence"/>
</dbReference>
<dbReference type="EMBL" id="QTTN01000004">
    <property type="protein sequence ID" value="REE91565.1"/>
    <property type="molecule type" value="Genomic_DNA"/>
</dbReference>
<evidence type="ECO:0000259" key="1">
    <source>
        <dbReference type="Pfam" id="PF08937"/>
    </source>
</evidence>
<accession>A0A3D9SH04</accession>
<feature type="domain" description="Thoeris protein ThsB TIR-like" evidence="1">
    <location>
        <begin position="55"/>
        <end position="101"/>
    </location>
</feature>
<dbReference type="AlphaFoldDB" id="A0A3D9SH04"/>
<dbReference type="InterPro" id="IPR015032">
    <property type="entry name" value="ThsB__TIR-like_domain"/>
</dbReference>
<gene>
    <name evidence="2" type="ORF">A8990_10472</name>
</gene>